<dbReference type="AlphaFoldDB" id="A0A0V0XSA8"/>
<evidence type="ECO:0000313" key="2">
    <source>
        <dbReference type="Proteomes" id="UP000054815"/>
    </source>
</evidence>
<comment type="caution">
    <text evidence="1">The sequence shown here is derived from an EMBL/GenBank/DDBJ whole genome shotgun (WGS) entry which is preliminary data.</text>
</comment>
<dbReference type="EMBL" id="JYDU01000154">
    <property type="protein sequence ID" value="KRX90830.1"/>
    <property type="molecule type" value="Genomic_DNA"/>
</dbReference>
<gene>
    <name evidence="1" type="ORF">T4E_4682</name>
</gene>
<organism evidence="1 2">
    <name type="scientific">Trichinella pseudospiralis</name>
    <name type="common">Parasitic roundworm</name>
    <dbReference type="NCBI Taxonomy" id="6337"/>
    <lineage>
        <taxon>Eukaryota</taxon>
        <taxon>Metazoa</taxon>
        <taxon>Ecdysozoa</taxon>
        <taxon>Nematoda</taxon>
        <taxon>Enoplea</taxon>
        <taxon>Dorylaimia</taxon>
        <taxon>Trichinellida</taxon>
        <taxon>Trichinellidae</taxon>
        <taxon>Trichinella</taxon>
    </lineage>
</organism>
<reference evidence="1 2" key="1">
    <citation type="submission" date="2015-01" db="EMBL/GenBank/DDBJ databases">
        <title>Evolution of Trichinella species and genotypes.</title>
        <authorList>
            <person name="Korhonen P.K."/>
            <person name="Edoardo P."/>
            <person name="Giuseppe L.R."/>
            <person name="Gasser R.B."/>
        </authorList>
    </citation>
    <scope>NUCLEOTIDE SEQUENCE [LARGE SCALE GENOMIC DNA]</scope>
    <source>
        <strain evidence="1">ISS141</strain>
    </source>
</reference>
<name>A0A0V0XSA8_TRIPS</name>
<proteinExistence type="predicted"/>
<accession>A0A0V0XSA8</accession>
<protein>
    <submittedName>
        <fullName evidence="1">Uncharacterized protein</fullName>
    </submittedName>
</protein>
<dbReference type="Proteomes" id="UP000054815">
    <property type="component" value="Unassembled WGS sequence"/>
</dbReference>
<evidence type="ECO:0000313" key="1">
    <source>
        <dbReference type="EMBL" id="KRX90830.1"/>
    </source>
</evidence>
<sequence length="86" mass="9946">MDTSDLAFTQEDNQNGLILSALFSVIVNEVQFQSRSDGHWNRLNEEIYMELLIARKTHLRSESGDSCMVRRANLTKDPLHYFTLIT</sequence>